<proteinExistence type="predicted"/>
<accession>A0A9D4NHI5</accession>
<reference evidence="1" key="1">
    <citation type="journal article" date="2019" name="bioRxiv">
        <title>The Genome of the Zebra Mussel, Dreissena polymorpha: A Resource for Invasive Species Research.</title>
        <authorList>
            <person name="McCartney M.A."/>
            <person name="Auch B."/>
            <person name="Kono T."/>
            <person name="Mallez S."/>
            <person name="Zhang Y."/>
            <person name="Obille A."/>
            <person name="Becker A."/>
            <person name="Abrahante J.E."/>
            <person name="Garbe J."/>
            <person name="Badalamenti J.P."/>
            <person name="Herman A."/>
            <person name="Mangelson H."/>
            <person name="Liachko I."/>
            <person name="Sullivan S."/>
            <person name="Sone E.D."/>
            <person name="Koren S."/>
            <person name="Silverstein K.A.T."/>
            <person name="Beckman K.B."/>
            <person name="Gohl D.M."/>
        </authorList>
    </citation>
    <scope>NUCLEOTIDE SEQUENCE</scope>
    <source>
        <strain evidence="1">Duluth1</strain>
        <tissue evidence="1">Whole animal</tissue>
    </source>
</reference>
<gene>
    <name evidence="1" type="ORF">DPMN_018990</name>
</gene>
<dbReference type="Proteomes" id="UP000828390">
    <property type="component" value="Unassembled WGS sequence"/>
</dbReference>
<sequence>MLSCTPNATCPFIMSPNGDIVTNADLHSYPNNSFQLSLWQQTSIARIRLRTPSLWK</sequence>
<organism evidence="1 2">
    <name type="scientific">Dreissena polymorpha</name>
    <name type="common">Zebra mussel</name>
    <name type="synonym">Mytilus polymorpha</name>
    <dbReference type="NCBI Taxonomy" id="45954"/>
    <lineage>
        <taxon>Eukaryota</taxon>
        <taxon>Metazoa</taxon>
        <taxon>Spiralia</taxon>
        <taxon>Lophotrochozoa</taxon>
        <taxon>Mollusca</taxon>
        <taxon>Bivalvia</taxon>
        <taxon>Autobranchia</taxon>
        <taxon>Heteroconchia</taxon>
        <taxon>Euheterodonta</taxon>
        <taxon>Imparidentia</taxon>
        <taxon>Neoheterodontei</taxon>
        <taxon>Myida</taxon>
        <taxon>Dreissenoidea</taxon>
        <taxon>Dreissenidae</taxon>
        <taxon>Dreissena</taxon>
    </lineage>
</organism>
<evidence type="ECO:0000313" key="2">
    <source>
        <dbReference type="Proteomes" id="UP000828390"/>
    </source>
</evidence>
<reference evidence="1" key="2">
    <citation type="submission" date="2020-11" db="EMBL/GenBank/DDBJ databases">
        <authorList>
            <person name="McCartney M.A."/>
            <person name="Auch B."/>
            <person name="Kono T."/>
            <person name="Mallez S."/>
            <person name="Becker A."/>
            <person name="Gohl D.M."/>
            <person name="Silverstein K.A.T."/>
            <person name="Koren S."/>
            <person name="Bechman K.B."/>
            <person name="Herman A."/>
            <person name="Abrahante J.E."/>
            <person name="Garbe J."/>
        </authorList>
    </citation>
    <scope>NUCLEOTIDE SEQUENCE</scope>
    <source>
        <strain evidence="1">Duluth1</strain>
        <tissue evidence="1">Whole animal</tissue>
    </source>
</reference>
<comment type="caution">
    <text evidence="1">The sequence shown here is derived from an EMBL/GenBank/DDBJ whole genome shotgun (WGS) entry which is preliminary data.</text>
</comment>
<protein>
    <submittedName>
        <fullName evidence="1">Uncharacterized protein</fullName>
    </submittedName>
</protein>
<dbReference type="AlphaFoldDB" id="A0A9D4NHI5"/>
<evidence type="ECO:0000313" key="1">
    <source>
        <dbReference type="EMBL" id="KAH3894831.1"/>
    </source>
</evidence>
<name>A0A9D4NHI5_DREPO</name>
<dbReference type="EMBL" id="JAIWYP010000001">
    <property type="protein sequence ID" value="KAH3894831.1"/>
    <property type="molecule type" value="Genomic_DNA"/>
</dbReference>
<keyword evidence="2" id="KW-1185">Reference proteome</keyword>